<keyword evidence="2 5" id="KW-0812">Transmembrane</keyword>
<feature type="transmembrane region" description="Helical" evidence="5">
    <location>
        <begin position="6"/>
        <end position="27"/>
    </location>
</feature>
<keyword evidence="7" id="KW-1185">Reference proteome</keyword>
<dbReference type="InterPro" id="IPR002781">
    <property type="entry name" value="TM_pro_TauE-like"/>
</dbReference>
<reference evidence="6 7" key="1">
    <citation type="journal article" date="2012" name="J. Bacteriol.">
        <title>Complete Genome Sequence of the Hyperthermophilic Archaeon Thermococcus sp. Strain CL1, Isolated from a Paralvinella sp. Polychaete Worm Collected from a Hydrothermal Vent.</title>
        <authorList>
            <person name="Jung J.H."/>
            <person name="Holden J.F."/>
            <person name="Seo D.H."/>
            <person name="Park K.H."/>
            <person name="Shin H."/>
            <person name="Ryu S."/>
            <person name="Lee J.H."/>
            <person name="Park C.S."/>
        </authorList>
    </citation>
    <scope>NUCLEOTIDE SEQUENCE [LARGE SCALE GENOMIC DNA]</scope>
    <source>
        <strain evidence="7">DSM 27260 / KACC 17922 / CL1</strain>
    </source>
</reference>
<dbReference type="GO" id="GO:0005886">
    <property type="term" value="C:plasma membrane"/>
    <property type="evidence" value="ECO:0007669"/>
    <property type="project" value="UniProtKB-SubCell"/>
</dbReference>
<feature type="transmembrane region" description="Helical" evidence="5">
    <location>
        <begin position="127"/>
        <end position="152"/>
    </location>
</feature>
<sequence>MIGVAIGFIAGLFGVGGGFLIVPALTFAGLPLSIAIGTSLACITVGSMSSAAMHVRGGRVLYRVALMTAAFSIPMAIAGSYLSTVIDEGVIRVLFVFLLLYLAYTFARPNNEGSGDGDGVSEVKYRHVPFIGAFSGLASGLLGVSGGIINVPLFHELAGIPVKYAVGTSSLALFFTSLTAAYAHYTLGQVDITTAAMIVPGLMAGSFVGAHLVSRIPAGGLKRAFAGLLVLTAVKMLV</sequence>
<keyword evidence="5" id="KW-1003">Cell membrane</keyword>
<dbReference type="AlphaFoldDB" id="I3ZRJ5"/>
<comment type="subcellular location">
    <subcellularLocation>
        <location evidence="5">Cell membrane</location>
        <topology evidence="5">Multi-pass membrane protein</topology>
    </subcellularLocation>
    <subcellularLocation>
        <location evidence="1">Membrane</location>
        <topology evidence="1">Multi-pass membrane protein</topology>
    </subcellularLocation>
</comment>
<evidence type="ECO:0000313" key="7">
    <source>
        <dbReference type="Proteomes" id="UP000006064"/>
    </source>
</evidence>
<feature type="transmembrane region" description="Helical" evidence="5">
    <location>
        <begin position="164"/>
        <end position="183"/>
    </location>
</feature>
<feature type="transmembrane region" description="Helical" evidence="5">
    <location>
        <begin position="60"/>
        <end position="82"/>
    </location>
</feature>
<protein>
    <recommendedName>
        <fullName evidence="5">Probable membrane transporter protein</fullName>
    </recommendedName>
</protein>
<evidence type="ECO:0000256" key="4">
    <source>
        <dbReference type="ARBA" id="ARBA00023136"/>
    </source>
</evidence>
<dbReference type="Pfam" id="PF01925">
    <property type="entry name" value="TauE"/>
    <property type="match status" value="1"/>
</dbReference>
<dbReference type="KEGG" id="thm:CL1_0114"/>
<accession>I3ZRJ5</accession>
<evidence type="ECO:0000256" key="5">
    <source>
        <dbReference type="RuleBase" id="RU363041"/>
    </source>
</evidence>
<name>I3ZRJ5_THECF</name>
<dbReference type="Proteomes" id="UP000006064">
    <property type="component" value="Chromosome"/>
</dbReference>
<feature type="transmembrane region" description="Helical" evidence="5">
    <location>
        <begin position="34"/>
        <end position="54"/>
    </location>
</feature>
<evidence type="ECO:0000313" key="6">
    <source>
        <dbReference type="EMBL" id="AFL94329.1"/>
    </source>
</evidence>
<organism evidence="6 7">
    <name type="scientific">Thermococcus cleftensis (strain DSM 27260 / KACC 17922 / CL1)</name>
    <dbReference type="NCBI Taxonomy" id="163003"/>
    <lineage>
        <taxon>Archaea</taxon>
        <taxon>Methanobacteriati</taxon>
        <taxon>Methanobacteriota</taxon>
        <taxon>Thermococci</taxon>
        <taxon>Thermococcales</taxon>
        <taxon>Thermococcaceae</taxon>
        <taxon>Thermococcus</taxon>
    </lineage>
</organism>
<dbReference type="PANTHER" id="PTHR43483">
    <property type="entry name" value="MEMBRANE TRANSPORTER PROTEIN HI_0806-RELATED"/>
    <property type="match status" value="1"/>
</dbReference>
<evidence type="ECO:0000256" key="2">
    <source>
        <dbReference type="ARBA" id="ARBA00022692"/>
    </source>
</evidence>
<evidence type="ECO:0000256" key="1">
    <source>
        <dbReference type="ARBA" id="ARBA00004141"/>
    </source>
</evidence>
<evidence type="ECO:0000256" key="3">
    <source>
        <dbReference type="ARBA" id="ARBA00022989"/>
    </source>
</evidence>
<dbReference type="PANTHER" id="PTHR43483:SF3">
    <property type="entry name" value="MEMBRANE TRANSPORTER PROTEIN HI_0806-RELATED"/>
    <property type="match status" value="1"/>
</dbReference>
<dbReference type="EMBL" id="CP003651">
    <property type="protein sequence ID" value="AFL94329.1"/>
    <property type="molecule type" value="Genomic_DNA"/>
</dbReference>
<keyword evidence="4 5" id="KW-0472">Membrane</keyword>
<dbReference type="HOGENOM" id="CLU_045498_5_4_2"/>
<proteinExistence type="inferred from homology"/>
<feature type="transmembrane region" description="Helical" evidence="5">
    <location>
        <begin position="89"/>
        <end position="107"/>
    </location>
</feature>
<dbReference type="STRING" id="163003.CL1_0114"/>
<gene>
    <name evidence="6" type="ORF">CL1_0114</name>
</gene>
<keyword evidence="3 5" id="KW-1133">Transmembrane helix</keyword>
<feature type="transmembrane region" description="Helical" evidence="5">
    <location>
        <begin position="195"/>
        <end position="213"/>
    </location>
</feature>
<comment type="similarity">
    <text evidence="5">Belongs to the 4-toluene sulfonate uptake permease (TSUP) (TC 2.A.102) family.</text>
</comment>